<organism evidence="2 3">
    <name type="scientific">Roseateles rivi</name>
    <dbReference type="NCBI Taxonomy" id="3299028"/>
    <lineage>
        <taxon>Bacteria</taxon>
        <taxon>Pseudomonadati</taxon>
        <taxon>Pseudomonadota</taxon>
        <taxon>Betaproteobacteria</taxon>
        <taxon>Burkholderiales</taxon>
        <taxon>Sphaerotilaceae</taxon>
        <taxon>Roseateles</taxon>
    </lineage>
</organism>
<dbReference type="PANTHER" id="PTHR33525">
    <property type="match status" value="1"/>
</dbReference>
<dbReference type="Pfam" id="PF08668">
    <property type="entry name" value="HDOD"/>
    <property type="match status" value="1"/>
</dbReference>
<reference evidence="2 3" key="1">
    <citation type="submission" date="2024-08" db="EMBL/GenBank/DDBJ databases">
        <authorList>
            <person name="Lu H."/>
        </authorList>
    </citation>
    <scope>NUCLEOTIDE SEQUENCE [LARGE SCALE GENOMIC DNA]</scope>
    <source>
        <strain evidence="2 3">BYS180W</strain>
    </source>
</reference>
<accession>A0ABW7FV08</accession>
<dbReference type="PROSITE" id="PS51833">
    <property type="entry name" value="HDOD"/>
    <property type="match status" value="1"/>
</dbReference>
<dbReference type="SUPFAM" id="SSF109604">
    <property type="entry name" value="HD-domain/PDEase-like"/>
    <property type="match status" value="1"/>
</dbReference>
<name>A0ABW7FV08_9BURK</name>
<dbReference type="Gene3D" id="1.10.3210.10">
    <property type="entry name" value="Hypothetical protein af1432"/>
    <property type="match status" value="1"/>
</dbReference>
<dbReference type="InterPro" id="IPR013976">
    <property type="entry name" value="HDOD"/>
</dbReference>
<dbReference type="Proteomes" id="UP001606099">
    <property type="component" value="Unassembled WGS sequence"/>
</dbReference>
<feature type="domain" description="HDOD" evidence="1">
    <location>
        <begin position="186"/>
        <end position="372"/>
    </location>
</feature>
<protein>
    <submittedName>
        <fullName evidence="2">HDOD domain-containing protein</fullName>
    </submittedName>
</protein>
<dbReference type="RefSeq" id="WP_394460144.1">
    <property type="nucleotide sequence ID" value="NZ_JBIGHZ010000003.1"/>
</dbReference>
<comment type="caution">
    <text evidence="2">The sequence shown here is derived from an EMBL/GenBank/DDBJ whole genome shotgun (WGS) entry which is preliminary data.</text>
</comment>
<proteinExistence type="predicted"/>
<evidence type="ECO:0000313" key="3">
    <source>
        <dbReference type="Proteomes" id="UP001606099"/>
    </source>
</evidence>
<dbReference type="InterPro" id="IPR052340">
    <property type="entry name" value="RNase_Y/CdgJ"/>
</dbReference>
<gene>
    <name evidence="2" type="ORF">ACG0Z6_07780</name>
</gene>
<sequence length="388" mass="42491">MSETNVNLGRLALGYAPLLNKGNDVLGTRVTLMPLRADAELDAAPLLQVLEEFLGSQPVVLNVQHEALLRDLVQMPLPEAWRLELPAFLAADASLAAPLETLRRRQALLLRGTATAPSAQQTVVLDADQLAHHLAQGQVLSNPVLLCSVRGQTALAQAFERGASGVMGWPMGGHYEALADQTRQDVGADLRVIMDLMSKVDQGEDVEQLETTLKRDPNLAFRLLRYMNSAAFGLPVEVSSFRHALMLLGYGRLKRWLALLLATASKDARLRPIMFAALRRGLLLEELGQSLSDATQRDELFICGLFSLLDHLLQQPFAQLLDSIPVPQRVHQALVEHSGPYLPYVQLAQAIEAESLFDIRDTATALMITQSEITRAVLCALAKAHVLS</sequence>
<dbReference type="EMBL" id="JBIGHZ010000003">
    <property type="protein sequence ID" value="MFG6448144.1"/>
    <property type="molecule type" value="Genomic_DNA"/>
</dbReference>
<keyword evidence="3" id="KW-1185">Reference proteome</keyword>
<dbReference type="PANTHER" id="PTHR33525:SF4">
    <property type="entry name" value="CYCLIC DI-GMP PHOSPHODIESTERASE CDGJ"/>
    <property type="match status" value="1"/>
</dbReference>
<evidence type="ECO:0000259" key="1">
    <source>
        <dbReference type="PROSITE" id="PS51833"/>
    </source>
</evidence>
<evidence type="ECO:0000313" key="2">
    <source>
        <dbReference type="EMBL" id="MFG6448144.1"/>
    </source>
</evidence>